<dbReference type="PROSITE" id="PS50932">
    <property type="entry name" value="HTH_LACI_2"/>
    <property type="match status" value="1"/>
</dbReference>
<dbReference type="InterPro" id="IPR001761">
    <property type="entry name" value="Peripla_BP/Lac1_sug-bd_dom"/>
</dbReference>
<reference evidence="5" key="1">
    <citation type="submission" date="2020-10" db="EMBL/GenBank/DDBJ databases">
        <authorList>
            <person name="Gilroy R."/>
        </authorList>
    </citation>
    <scope>NUCLEOTIDE SEQUENCE</scope>
    <source>
        <strain evidence="5">14700</strain>
    </source>
</reference>
<keyword evidence="3" id="KW-0804">Transcription</keyword>
<dbReference type="CDD" id="cd01392">
    <property type="entry name" value="HTH_LacI"/>
    <property type="match status" value="1"/>
</dbReference>
<comment type="caution">
    <text evidence="5">The sequence shown here is derived from an EMBL/GenBank/DDBJ whole genome shotgun (WGS) entry which is preliminary data.</text>
</comment>
<dbReference type="Gene3D" id="1.10.260.40">
    <property type="entry name" value="lambda repressor-like DNA-binding domains"/>
    <property type="match status" value="1"/>
</dbReference>
<reference evidence="5" key="2">
    <citation type="journal article" date="2021" name="PeerJ">
        <title>Extensive microbial diversity within the chicken gut microbiome revealed by metagenomics and culture.</title>
        <authorList>
            <person name="Gilroy R."/>
            <person name="Ravi A."/>
            <person name="Getino M."/>
            <person name="Pursley I."/>
            <person name="Horton D.L."/>
            <person name="Alikhan N.F."/>
            <person name="Baker D."/>
            <person name="Gharbi K."/>
            <person name="Hall N."/>
            <person name="Watson M."/>
            <person name="Adriaenssens E.M."/>
            <person name="Foster-Nyarko E."/>
            <person name="Jarju S."/>
            <person name="Secka A."/>
            <person name="Antonio M."/>
            <person name="Oren A."/>
            <person name="Chaudhuri R.R."/>
            <person name="La Ragione R."/>
            <person name="Hildebrand F."/>
            <person name="Pallen M.J."/>
        </authorList>
    </citation>
    <scope>NUCLEOTIDE SEQUENCE</scope>
    <source>
        <strain evidence="5">14700</strain>
    </source>
</reference>
<evidence type="ECO:0000313" key="5">
    <source>
        <dbReference type="EMBL" id="MBO8468980.1"/>
    </source>
</evidence>
<dbReference type="Gene3D" id="3.40.50.2300">
    <property type="match status" value="2"/>
</dbReference>
<keyword evidence="2 5" id="KW-0238">DNA-binding</keyword>
<organism evidence="5 6">
    <name type="scientific">Candidatus Ornithospirochaeta stercoravium</name>
    <dbReference type="NCBI Taxonomy" id="2840897"/>
    <lineage>
        <taxon>Bacteria</taxon>
        <taxon>Pseudomonadati</taxon>
        <taxon>Spirochaetota</taxon>
        <taxon>Spirochaetia</taxon>
        <taxon>Spirochaetales</taxon>
        <taxon>Spirochaetaceae</taxon>
        <taxon>Spirochaetaceae incertae sedis</taxon>
        <taxon>Candidatus Ornithospirochaeta</taxon>
    </lineage>
</organism>
<name>A0A9D9NDC6_9SPIO</name>
<dbReference type="Pfam" id="PF00356">
    <property type="entry name" value="LacI"/>
    <property type="match status" value="1"/>
</dbReference>
<proteinExistence type="predicted"/>
<evidence type="ECO:0000259" key="4">
    <source>
        <dbReference type="PROSITE" id="PS50932"/>
    </source>
</evidence>
<dbReference type="GO" id="GO:0000976">
    <property type="term" value="F:transcription cis-regulatory region binding"/>
    <property type="evidence" value="ECO:0007669"/>
    <property type="project" value="TreeGrafter"/>
</dbReference>
<dbReference type="SUPFAM" id="SSF53822">
    <property type="entry name" value="Periplasmic binding protein-like I"/>
    <property type="match status" value="1"/>
</dbReference>
<evidence type="ECO:0000256" key="3">
    <source>
        <dbReference type="ARBA" id="ARBA00023163"/>
    </source>
</evidence>
<dbReference type="EMBL" id="JADIMF010000066">
    <property type="protein sequence ID" value="MBO8468980.1"/>
    <property type="molecule type" value="Genomic_DNA"/>
</dbReference>
<sequence>MRATLKTIAEATGFSINTVSRVLRNDHRISNETSILIKGKAEELGYIPDAIASSMRKPRSMTIGVVSADSSNPFFSEVIRGIGEKAEELGYQMLIGNTEENASKEEHLIKLFLSRKVDGLLVMPTFEKDEKHRAFYSTLPVPYIFAGRYIEGLENHSILHSDEYGERSVFEYLLRNGHRSILYLSGPENVSNTEARDRGMEEAYNDLGLAIERKNIFHLTGHAEDGYHAVNTALNRGMEFSAVVCFNDIIAMGVLKSLSENDLSVPDDVEVIGYDNLMFSQFMQPSLSTVDVPKHRLGYKAMEVLNEHIENPELPYRTENLPVRLVFRDSTAREKIRRS</sequence>
<evidence type="ECO:0000313" key="6">
    <source>
        <dbReference type="Proteomes" id="UP000810292"/>
    </source>
</evidence>
<dbReference type="PANTHER" id="PTHR30146">
    <property type="entry name" value="LACI-RELATED TRANSCRIPTIONAL REPRESSOR"/>
    <property type="match status" value="1"/>
</dbReference>
<gene>
    <name evidence="5" type="ORF">IAA72_04255</name>
</gene>
<feature type="domain" description="HTH lacI-type" evidence="4">
    <location>
        <begin position="3"/>
        <end position="57"/>
    </location>
</feature>
<evidence type="ECO:0000256" key="1">
    <source>
        <dbReference type="ARBA" id="ARBA00023015"/>
    </source>
</evidence>
<dbReference type="GO" id="GO:0003700">
    <property type="term" value="F:DNA-binding transcription factor activity"/>
    <property type="evidence" value="ECO:0007669"/>
    <property type="project" value="TreeGrafter"/>
</dbReference>
<dbReference type="Proteomes" id="UP000810292">
    <property type="component" value="Unassembled WGS sequence"/>
</dbReference>
<protein>
    <submittedName>
        <fullName evidence="5">LacI family DNA-binding transcriptional regulator</fullName>
    </submittedName>
</protein>
<dbReference type="CDD" id="cd06267">
    <property type="entry name" value="PBP1_LacI_sugar_binding-like"/>
    <property type="match status" value="1"/>
</dbReference>
<dbReference type="PANTHER" id="PTHR30146:SF109">
    <property type="entry name" value="HTH-TYPE TRANSCRIPTIONAL REGULATOR GALS"/>
    <property type="match status" value="1"/>
</dbReference>
<dbReference type="SUPFAM" id="SSF47413">
    <property type="entry name" value="lambda repressor-like DNA-binding domains"/>
    <property type="match status" value="1"/>
</dbReference>
<dbReference type="InterPro" id="IPR028082">
    <property type="entry name" value="Peripla_BP_I"/>
</dbReference>
<evidence type="ECO:0000256" key="2">
    <source>
        <dbReference type="ARBA" id="ARBA00023125"/>
    </source>
</evidence>
<keyword evidence="1" id="KW-0805">Transcription regulation</keyword>
<dbReference type="Pfam" id="PF00532">
    <property type="entry name" value="Peripla_BP_1"/>
    <property type="match status" value="1"/>
</dbReference>
<dbReference type="InterPro" id="IPR000843">
    <property type="entry name" value="HTH_LacI"/>
</dbReference>
<dbReference type="AlphaFoldDB" id="A0A9D9NDC6"/>
<dbReference type="SMART" id="SM00354">
    <property type="entry name" value="HTH_LACI"/>
    <property type="match status" value="1"/>
</dbReference>
<accession>A0A9D9NDC6</accession>
<dbReference type="InterPro" id="IPR010982">
    <property type="entry name" value="Lambda_DNA-bd_dom_sf"/>
</dbReference>